<dbReference type="Gene3D" id="1.10.3720.10">
    <property type="entry name" value="MetI-like"/>
    <property type="match status" value="2"/>
</dbReference>
<evidence type="ECO:0000313" key="11">
    <source>
        <dbReference type="EMBL" id="MEM5535402.1"/>
    </source>
</evidence>
<keyword evidence="8 9" id="KW-0472">Membrane</keyword>
<comment type="caution">
    <text evidence="11">The sequence shown here is derived from an EMBL/GenBank/DDBJ whole genome shotgun (WGS) entry which is preliminary data.</text>
</comment>
<feature type="transmembrane region" description="Helical" evidence="9">
    <location>
        <begin position="56"/>
        <end position="74"/>
    </location>
</feature>
<dbReference type="CDD" id="cd06261">
    <property type="entry name" value="TM_PBP2"/>
    <property type="match status" value="1"/>
</dbReference>
<keyword evidence="3 9" id="KW-0813">Transport</keyword>
<evidence type="ECO:0000256" key="5">
    <source>
        <dbReference type="ARBA" id="ARBA00022692"/>
    </source>
</evidence>
<sequence>MSEKPQVKSSPSFFNNPRNRSLIYQFLLLAGLAYFFYGIINNTLVNMEARGIKSGYDFLFTTAGFDILMSLIPYDATYTYGRTFVVGLLNTILVSTIGIVLATIVGFLMGVAHFSKNWLIRKLAVAYIETFRNIPLLLQIFFWYFAVLATLPGARQSLSIGEAIFLNVRGLYLPGLIAEPGAGFVYAAIGLAFTAIIFLVRWARKRQNDTGQQFPVFLTSLGIIVGLPLVALLLSGIPFVWDFPALKGFNFRGGITIIPELMALVLALTVYTGAFIAEAVRAGVQAVPHGQTEAARSLGLKESKIMKLIIVPQAMRVIVPLLNSEYQSLVKNSTLATAIGYPDLFTVFVGTTLNQTGQAIEIVFMTMAVYFVINMSISFVMNRFNASVELAERN</sequence>
<keyword evidence="4" id="KW-1003">Cell membrane</keyword>
<keyword evidence="12" id="KW-1185">Reference proteome</keyword>
<dbReference type="InterPro" id="IPR035906">
    <property type="entry name" value="MetI-like_sf"/>
</dbReference>
<dbReference type="NCBIfam" id="TIGR01726">
    <property type="entry name" value="HEQRo_perm_3TM"/>
    <property type="match status" value="1"/>
</dbReference>
<dbReference type="RefSeq" id="WP_342853719.1">
    <property type="nucleotide sequence ID" value="NZ_JBBMRA010000002.1"/>
</dbReference>
<evidence type="ECO:0000256" key="1">
    <source>
        <dbReference type="ARBA" id="ARBA00004429"/>
    </source>
</evidence>
<keyword evidence="7 9" id="KW-1133">Transmembrane helix</keyword>
<evidence type="ECO:0000256" key="9">
    <source>
        <dbReference type="RuleBase" id="RU363032"/>
    </source>
</evidence>
<evidence type="ECO:0000256" key="6">
    <source>
        <dbReference type="ARBA" id="ARBA00022970"/>
    </source>
</evidence>
<accession>A0ABU9TP83</accession>
<evidence type="ECO:0000256" key="4">
    <source>
        <dbReference type="ARBA" id="ARBA00022475"/>
    </source>
</evidence>
<dbReference type="SUPFAM" id="SSF161098">
    <property type="entry name" value="MetI-like"/>
    <property type="match status" value="2"/>
</dbReference>
<evidence type="ECO:0000259" key="10">
    <source>
        <dbReference type="PROSITE" id="PS50928"/>
    </source>
</evidence>
<protein>
    <submittedName>
        <fullName evidence="11">Amino acid ABC transporter permease</fullName>
    </submittedName>
</protein>
<dbReference type="PROSITE" id="PS50928">
    <property type="entry name" value="ABC_TM1"/>
    <property type="match status" value="1"/>
</dbReference>
<gene>
    <name evidence="11" type="ORF">WNY58_03250</name>
</gene>
<dbReference type="Proteomes" id="UP001449225">
    <property type="component" value="Unassembled WGS sequence"/>
</dbReference>
<dbReference type="EMBL" id="JBBMRA010000002">
    <property type="protein sequence ID" value="MEM5535402.1"/>
    <property type="molecule type" value="Genomic_DNA"/>
</dbReference>
<comment type="subcellular location">
    <subcellularLocation>
        <location evidence="1">Cell inner membrane</location>
        <topology evidence="1">Multi-pass membrane protein</topology>
    </subcellularLocation>
    <subcellularLocation>
        <location evidence="9">Cell membrane</location>
        <topology evidence="9">Multi-pass membrane protein</topology>
    </subcellularLocation>
</comment>
<organism evidence="11 12">
    <name type="scientific">Neptuniibacter pectenicola</name>
    <dbReference type="NCBI Taxonomy" id="1806669"/>
    <lineage>
        <taxon>Bacteria</taxon>
        <taxon>Pseudomonadati</taxon>
        <taxon>Pseudomonadota</taxon>
        <taxon>Gammaproteobacteria</taxon>
        <taxon>Oceanospirillales</taxon>
        <taxon>Oceanospirillaceae</taxon>
        <taxon>Neptuniibacter</taxon>
    </lineage>
</organism>
<feature type="transmembrane region" description="Helical" evidence="9">
    <location>
        <begin position="214"/>
        <end position="241"/>
    </location>
</feature>
<reference evidence="11 12" key="1">
    <citation type="submission" date="2024-03" db="EMBL/GenBank/DDBJ databases">
        <title>Community enrichment and isolation of bacterial strains for fucoidan degradation.</title>
        <authorList>
            <person name="Sichert A."/>
        </authorList>
    </citation>
    <scope>NUCLEOTIDE SEQUENCE [LARGE SCALE GENOMIC DNA]</scope>
    <source>
        <strain evidence="11 12">AS76</strain>
    </source>
</reference>
<comment type="similarity">
    <text evidence="2">Belongs to the binding-protein-dependent transport system permease family. HisMQ subfamily.</text>
</comment>
<dbReference type="InterPro" id="IPR000515">
    <property type="entry name" value="MetI-like"/>
</dbReference>
<keyword evidence="5 9" id="KW-0812">Transmembrane</keyword>
<name>A0ABU9TP83_9GAMM</name>
<dbReference type="PANTHER" id="PTHR30614:SF37">
    <property type="entry name" value="AMINO-ACID ABC TRANSPORTER PERMEASE PROTEIN YHDX-RELATED"/>
    <property type="match status" value="1"/>
</dbReference>
<evidence type="ECO:0000256" key="2">
    <source>
        <dbReference type="ARBA" id="ARBA00010072"/>
    </source>
</evidence>
<feature type="domain" description="ABC transmembrane type-1" evidence="10">
    <location>
        <begin position="88"/>
        <end position="381"/>
    </location>
</feature>
<dbReference type="InterPro" id="IPR010065">
    <property type="entry name" value="AA_ABC_transptr_permease_3TM"/>
</dbReference>
<dbReference type="InterPro" id="IPR043429">
    <property type="entry name" value="ArtM/GltK/GlnP/TcyL/YhdX-like"/>
</dbReference>
<feature type="transmembrane region" description="Helical" evidence="9">
    <location>
        <begin position="86"/>
        <end position="112"/>
    </location>
</feature>
<evidence type="ECO:0000256" key="7">
    <source>
        <dbReference type="ARBA" id="ARBA00022989"/>
    </source>
</evidence>
<feature type="transmembrane region" description="Helical" evidence="9">
    <location>
        <begin position="22"/>
        <end position="44"/>
    </location>
</feature>
<keyword evidence="6" id="KW-0029">Amino-acid transport</keyword>
<feature type="transmembrane region" description="Helical" evidence="9">
    <location>
        <begin position="183"/>
        <end position="202"/>
    </location>
</feature>
<feature type="transmembrane region" description="Helical" evidence="9">
    <location>
        <begin position="362"/>
        <end position="381"/>
    </location>
</feature>
<feature type="transmembrane region" description="Helical" evidence="9">
    <location>
        <begin position="261"/>
        <end position="284"/>
    </location>
</feature>
<evidence type="ECO:0000256" key="8">
    <source>
        <dbReference type="ARBA" id="ARBA00023136"/>
    </source>
</evidence>
<feature type="transmembrane region" description="Helical" evidence="9">
    <location>
        <begin position="133"/>
        <end position="151"/>
    </location>
</feature>
<dbReference type="PANTHER" id="PTHR30614">
    <property type="entry name" value="MEMBRANE COMPONENT OF AMINO ACID ABC TRANSPORTER"/>
    <property type="match status" value="1"/>
</dbReference>
<evidence type="ECO:0000256" key="3">
    <source>
        <dbReference type="ARBA" id="ARBA00022448"/>
    </source>
</evidence>
<evidence type="ECO:0000313" key="12">
    <source>
        <dbReference type="Proteomes" id="UP001449225"/>
    </source>
</evidence>
<dbReference type="Pfam" id="PF00528">
    <property type="entry name" value="BPD_transp_1"/>
    <property type="match status" value="1"/>
</dbReference>
<proteinExistence type="inferred from homology"/>